<proteinExistence type="predicted"/>
<evidence type="ECO:0000313" key="3">
    <source>
        <dbReference type="Proteomes" id="UP000499080"/>
    </source>
</evidence>
<organism evidence="2 3">
    <name type="scientific">Araneus ventricosus</name>
    <name type="common">Orbweaver spider</name>
    <name type="synonym">Epeira ventricosa</name>
    <dbReference type="NCBI Taxonomy" id="182803"/>
    <lineage>
        <taxon>Eukaryota</taxon>
        <taxon>Metazoa</taxon>
        <taxon>Ecdysozoa</taxon>
        <taxon>Arthropoda</taxon>
        <taxon>Chelicerata</taxon>
        <taxon>Arachnida</taxon>
        <taxon>Araneae</taxon>
        <taxon>Araneomorphae</taxon>
        <taxon>Entelegynae</taxon>
        <taxon>Araneoidea</taxon>
        <taxon>Araneidae</taxon>
        <taxon>Araneus</taxon>
    </lineage>
</organism>
<evidence type="ECO:0000313" key="2">
    <source>
        <dbReference type="EMBL" id="GBO28298.1"/>
    </source>
</evidence>
<gene>
    <name evidence="2" type="ORF">AVEN_31803_1</name>
</gene>
<evidence type="ECO:0000256" key="1">
    <source>
        <dbReference type="SAM" id="MobiDB-lite"/>
    </source>
</evidence>
<feature type="compositionally biased region" description="Acidic residues" evidence="1">
    <location>
        <begin position="23"/>
        <end position="37"/>
    </location>
</feature>
<reference evidence="2 3" key="1">
    <citation type="journal article" date="2019" name="Sci. Rep.">
        <title>Orb-weaving spider Araneus ventricosus genome elucidates the spidroin gene catalogue.</title>
        <authorList>
            <person name="Kono N."/>
            <person name="Nakamura H."/>
            <person name="Ohtoshi R."/>
            <person name="Moran D.A.P."/>
            <person name="Shinohara A."/>
            <person name="Yoshida Y."/>
            <person name="Fujiwara M."/>
            <person name="Mori M."/>
            <person name="Tomita M."/>
            <person name="Arakawa K."/>
        </authorList>
    </citation>
    <scope>NUCLEOTIDE SEQUENCE [LARGE SCALE GENOMIC DNA]</scope>
</reference>
<dbReference type="AlphaFoldDB" id="A0A4Y2VV87"/>
<keyword evidence="3" id="KW-1185">Reference proteome</keyword>
<accession>A0A4Y2VV87</accession>
<name>A0A4Y2VV87_ARAVE</name>
<dbReference type="Proteomes" id="UP000499080">
    <property type="component" value="Unassembled WGS sequence"/>
</dbReference>
<sequence length="129" mass="12794">MPTPYEKEMELRNFFLKLKLDFGSEDNGPEDVFEVTEDPGGVGHYGPREAGPSGAGPYGPGGAGLSVPGGAGPYGPGEPGGAGPGTGSTGGEGLVRVDLEVSVGGTPGGGPDGSGPDVKKTSVIYLNLY</sequence>
<feature type="region of interest" description="Disordered" evidence="1">
    <location>
        <begin position="23"/>
        <end position="121"/>
    </location>
</feature>
<feature type="compositionally biased region" description="Gly residues" evidence="1">
    <location>
        <begin position="53"/>
        <end position="93"/>
    </location>
</feature>
<comment type="caution">
    <text evidence="2">The sequence shown here is derived from an EMBL/GenBank/DDBJ whole genome shotgun (WGS) entry which is preliminary data.</text>
</comment>
<dbReference type="EMBL" id="BGPR01051337">
    <property type="protein sequence ID" value="GBO28298.1"/>
    <property type="molecule type" value="Genomic_DNA"/>
</dbReference>
<protein>
    <submittedName>
        <fullName evidence="2">Uncharacterized protein</fullName>
    </submittedName>
</protein>